<dbReference type="SUPFAM" id="SSF51430">
    <property type="entry name" value="NAD(P)-linked oxidoreductase"/>
    <property type="match status" value="1"/>
</dbReference>
<sequence length="331" mass="36905">MKPLTGPTDASKTGLEGLPDIILGAGVFNTQYHDNPESLPADQVIRRAFELGIRAIDTSAYYGPSEEIVGRALKELEKDYPRESYYICTKAGRNGVNQFDYAASDIRKSVQRSLQRLNTTYLDVLYIHDVEFVDTAGCLEAIGEAFKLKQEGVVRFVGISGYPVSFLAYLANKVKQTLGPLDIVLTYCNYCLQNTILEKYLGEFDQAGVSKVLNASPLSMSLLRSQVTHSFHPASEVLKERVAQAAKLTRSKGEELADVASRFVFKHWQGCTVFGLQSVPEVEAAVQDYWMVKDGQWNDQLVDEVRNVLGDCIDMVWESGIEHADQNDQNK</sequence>
<dbReference type="GO" id="GO:0070485">
    <property type="term" value="P:dehydro-D-arabinono-1,4-lactone biosynthetic process"/>
    <property type="evidence" value="ECO:0007669"/>
    <property type="project" value="TreeGrafter"/>
</dbReference>
<evidence type="ECO:0000256" key="1">
    <source>
        <dbReference type="ARBA" id="ARBA00023002"/>
    </source>
</evidence>
<dbReference type="Gene3D" id="3.20.20.100">
    <property type="entry name" value="NADP-dependent oxidoreductase domain"/>
    <property type="match status" value="1"/>
</dbReference>
<protein>
    <submittedName>
        <fullName evidence="3">ARAD1C22990p</fullName>
    </submittedName>
</protein>
<dbReference type="AlphaFoldDB" id="A0A060T7M2"/>
<dbReference type="EMBL" id="HG937693">
    <property type="protein sequence ID" value="CDP34897.1"/>
    <property type="molecule type" value="Genomic_DNA"/>
</dbReference>
<keyword evidence="1" id="KW-0560">Oxidoreductase</keyword>
<gene>
    <name evidence="3" type="ORF">GNLVRS02_ARAD1C22990g</name>
</gene>
<dbReference type="PANTHER" id="PTHR42686:SF1">
    <property type="entry name" value="GH17980P-RELATED"/>
    <property type="match status" value="1"/>
</dbReference>
<dbReference type="Pfam" id="PF00248">
    <property type="entry name" value="Aldo_ket_red"/>
    <property type="match status" value="1"/>
</dbReference>
<dbReference type="PhylomeDB" id="A0A060T7M2"/>
<dbReference type="PRINTS" id="PR00069">
    <property type="entry name" value="ALDKETRDTASE"/>
</dbReference>
<dbReference type="InterPro" id="IPR044480">
    <property type="entry name" value="Ara2-like"/>
</dbReference>
<dbReference type="PANTHER" id="PTHR42686">
    <property type="entry name" value="GH17980P-RELATED"/>
    <property type="match status" value="1"/>
</dbReference>
<name>A0A060T7M2_BLAAD</name>
<accession>A0A060T7M2</accession>
<feature type="domain" description="NADP-dependent oxidoreductase" evidence="2">
    <location>
        <begin position="21"/>
        <end position="285"/>
    </location>
</feature>
<dbReference type="InterPro" id="IPR036812">
    <property type="entry name" value="NAD(P)_OxRdtase_dom_sf"/>
</dbReference>
<evidence type="ECO:0000259" key="2">
    <source>
        <dbReference type="Pfam" id="PF00248"/>
    </source>
</evidence>
<dbReference type="InterPro" id="IPR020471">
    <property type="entry name" value="AKR"/>
</dbReference>
<reference evidence="3" key="2">
    <citation type="submission" date="2014-06" db="EMBL/GenBank/DDBJ databases">
        <title>The complete genome of Blastobotrys (Arxula) adeninivorans LS3 - a yeast of biotechnological interest.</title>
        <authorList>
            <person name="Kunze G."/>
            <person name="Gaillardin C."/>
            <person name="Czernicka M."/>
            <person name="Durrens P."/>
            <person name="Martin T."/>
            <person name="Boer E."/>
            <person name="Gabaldon T."/>
            <person name="Cruz J."/>
            <person name="Talla E."/>
            <person name="Marck C."/>
            <person name="Goffeau A."/>
            <person name="Barbe V."/>
            <person name="Baret P."/>
            <person name="Baronian K."/>
            <person name="Beier S."/>
            <person name="Bleykasten C."/>
            <person name="Bode R."/>
            <person name="Casaregola S."/>
            <person name="Despons L."/>
            <person name="Fairhead C."/>
            <person name="Giersberg M."/>
            <person name="Gierski P."/>
            <person name="Hahnel U."/>
            <person name="Hartmann A."/>
            <person name="Jankowska D."/>
            <person name="Jubin C."/>
            <person name="Jung P."/>
            <person name="Lafontaine I."/>
            <person name="Leh-Louis V."/>
            <person name="Lemaire M."/>
            <person name="Marcet-Houben M."/>
            <person name="Mascher M."/>
            <person name="Morel G."/>
            <person name="Richard G.-F."/>
            <person name="Riechen J."/>
            <person name="Sacerdot C."/>
            <person name="Sarkar A."/>
            <person name="Savel G."/>
            <person name="Schacherer J."/>
            <person name="Sherman D."/>
            <person name="Straub M.-L."/>
            <person name="Stein N."/>
            <person name="Thierry A."/>
            <person name="Trautwein-Schult A."/>
            <person name="Westhof E."/>
            <person name="Worch S."/>
            <person name="Dujon B."/>
            <person name="Souciet J.-L."/>
            <person name="Wincker P."/>
            <person name="Scholz U."/>
            <person name="Neuveglise N."/>
        </authorList>
    </citation>
    <scope>NUCLEOTIDE SEQUENCE</scope>
    <source>
        <strain evidence="3">LS3</strain>
    </source>
</reference>
<dbReference type="CDD" id="cd19164">
    <property type="entry name" value="AKR_ARA2"/>
    <property type="match status" value="1"/>
</dbReference>
<dbReference type="GO" id="GO:0045290">
    <property type="term" value="F:D-arabinose 1-dehydrogenase [NAD(P)+] activity"/>
    <property type="evidence" value="ECO:0007669"/>
    <property type="project" value="InterPro"/>
</dbReference>
<organism evidence="3">
    <name type="scientific">Blastobotrys adeninivorans</name>
    <name type="common">Yeast</name>
    <name type="synonym">Arxula adeninivorans</name>
    <dbReference type="NCBI Taxonomy" id="409370"/>
    <lineage>
        <taxon>Eukaryota</taxon>
        <taxon>Fungi</taxon>
        <taxon>Dikarya</taxon>
        <taxon>Ascomycota</taxon>
        <taxon>Saccharomycotina</taxon>
        <taxon>Dipodascomycetes</taxon>
        <taxon>Dipodascales</taxon>
        <taxon>Trichomonascaceae</taxon>
        <taxon>Blastobotrys</taxon>
    </lineage>
</organism>
<dbReference type="InterPro" id="IPR023210">
    <property type="entry name" value="NADP_OxRdtase_dom"/>
</dbReference>
<reference evidence="3" key="1">
    <citation type="submission" date="2014-02" db="EMBL/GenBank/DDBJ databases">
        <authorList>
            <person name="Genoscope - CEA"/>
        </authorList>
    </citation>
    <scope>NUCLEOTIDE SEQUENCE</scope>
    <source>
        <strain evidence="3">LS3</strain>
    </source>
</reference>
<dbReference type="GO" id="GO:0005829">
    <property type="term" value="C:cytosol"/>
    <property type="evidence" value="ECO:0007669"/>
    <property type="project" value="TreeGrafter"/>
</dbReference>
<evidence type="ECO:0000313" key="3">
    <source>
        <dbReference type="EMBL" id="CDP34897.1"/>
    </source>
</evidence>
<proteinExistence type="predicted"/>